<sequence>MQRDTPAANAPRLLLTGEHPCPYREDQLSRNIVVEPGSVRGRSDHTAFSSIGFRRSGEYLYRPHCSACSACIPIRVPVAEFDWRRRYRRCWRQNKDLVVEERDTSFDPEAFQLYQRYQAHRHPGGPMAEGDEQDYLGFIQSQWADTRMICFYGDGELVAVAIVDWLEDGASAVYSFYEPSQSHRSLGQYTILWQIEAVRAQNRPYVYLGYWIQDSPKMAYKTEYKPAELMLGGRWKRLLAD</sequence>
<comment type="function">
    <text evidence="4">Functions in the N-end rule pathway of protein degradation where it conjugates Leu from its aminoacyl-tRNA to the N-termini of proteins containing an N-terminal aspartate or glutamate.</text>
</comment>
<feature type="domain" description="N-end rule aminoacyl transferase C-terminal" evidence="6">
    <location>
        <begin position="109"/>
        <end position="230"/>
    </location>
</feature>
<feature type="domain" description="N-end aminoacyl transferase N-terminal" evidence="5">
    <location>
        <begin position="19"/>
        <end position="89"/>
    </location>
</feature>
<evidence type="ECO:0000259" key="5">
    <source>
        <dbReference type="Pfam" id="PF04376"/>
    </source>
</evidence>
<comment type="catalytic activity">
    <reaction evidence="4">
        <text>N-terminal L-glutamyl-[protein] + L-leucyl-tRNA(Leu) = N-terminal L-leucyl-L-glutamyl-[protein] + tRNA(Leu) + H(+)</text>
        <dbReference type="Rhea" id="RHEA:50412"/>
        <dbReference type="Rhea" id="RHEA-COMP:9613"/>
        <dbReference type="Rhea" id="RHEA-COMP:9622"/>
        <dbReference type="Rhea" id="RHEA-COMP:12664"/>
        <dbReference type="Rhea" id="RHEA-COMP:12668"/>
        <dbReference type="ChEBI" id="CHEBI:15378"/>
        <dbReference type="ChEBI" id="CHEBI:64721"/>
        <dbReference type="ChEBI" id="CHEBI:78442"/>
        <dbReference type="ChEBI" id="CHEBI:78494"/>
        <dbReference type="ChEBI" id="CHEBI:133041"/>
        <dbReference type="EC" id="2.3.2.29"/>
    </reaction>
</comment>
<dbReference type="PANTHER" id="PTHR21367">
    <property type="entry name" value="ARGININE-TRNA-PROTEIN TRANSFERASE 1"/>
    <property type="match status" value="1"/>
</dbReference>
<comment type="subcellular location">
    <subcellularLocation>
        <location evidence="4">Cytoplasm</location>
    </subcellularLocation>
</comment>
<evidence type="ECO:0000313" key="8">
    <source>
        <dbReference type="Proteomes" id="UP001523550"/>
    </source>
</evidence>
<dbReference type="EMBL" id="JALJYF010000001">
    <property type="protein sequence ID" value="MCP1726728.1"/>
    <property type="molecule type" value="Genomic_DNA"/>
</dbReference>
<evidence type="ECO:0000256" key="3">
    <source>
        <dbReference type="ARBA" id="ARBA00023315"/>
    </source>
</evidence>
<keyword evidence="3 4" id="KW-0012">Acyltransferase</keyword>
<evidence type="ECO:0000256" key="1">
    <source>
        <dbReference type="ARBA" id="ARBA00022490"/>
    </source>
</evidence>
<dbReference type="SUPFAM" id="SSF55729">
    <property type="entry name" value="Acyl-CoA N-acyltransferases (Nat)"/>
    <property type="match status" value="1"/>
</dbReference>
<dbReference type="GO" id="GO:0004057">
    <property type="term" value="F:arginyl-tRNA--protein transferase activity"/>
    <property type="evidence" value="ECO:0007669"/>
    <property type="project" value="UniProtKB-EC"/>
</dbReference>
<reference evidence="7 8" key="1">
    <citation type="submission" date="2022-03" db="EMBL/GenBank/DDBJ databases">
        <title>Genomic Encyclopedia of Type Strains, Phase III (KMG-III): the genomes of soil and plant-associated and newly described type strains.</title>
        <authorList>
            <person name="Whitman W."/>
        </authorList>
    </citation>
    <scope>NUCLEOTIDE SEQUENCE [LARGE SCALE GENOMIC DNA]</scope>
    <source>
        <strain evidence="7 8">BSker1</strain>
    </source>
</reference>
<name>A0ABT1G8U5_9GAMM</name>
<evidence type="ECO:0000256" key="4">
    <source>
        <dbReference type="HAMAP-Rule" id="MF_00689"/>
    </source>
</evidence>
<dbReference type="RefSeq" id="WP_253445482.1">
    <property type="nucleotide sequence ID" value="NZ_JALJYF010000001.1"/>
</dbReference>
<keyword evidence="1 4" id="KW-0963">Cytoplasm</keyword>
<protein>
    <recommendedName>
        <fullName evidence="4">Aspartate/glutamate leucyltransferase</fullName>
        <ecNumber evidence="4">2.3.2.29</ecNumber>
    </recommendedName>
</protein>
<dbReference type="NCBIfam" id="NF002346">
    <property type="entry name" value="PRK01305.2-3"/>
    <property type="match status" value="1"/>
</dbReference>
<keyword evidence="2 4" id="KW-0808">Transferase</keyword>
<keyword evidence="8" id="KW-1185">Reference proteome</keyword>
<evidence type="ECO:0000259" key="6">
    <source>
        <dbReference type="Pfam" id="PF04377"/>
    </source>
</evidence>
<organism evidence="7 8">
    <name type="scientific">Natronospira proteinivora</name>
    <dbReference type="NCBI Taxonomy" id="1807133"/>
    <lineage>
        <taxon>Bacteria</taxon>
        <taxon>Pseudomonadati</taxon>
        <taxon>Pseudomonadota</taxon>
        <taxon>Gammaproteobacteria</taxon>
        <taxon>Natronospirales</taxon>
        <taxon>Natronospiraceae</taxon>
        <taxon>Natronospira</taxon>
    </lineage>
</organism>
<dbReference type="HAMAP" id="MF_00689">
    <property type="entry name" value="Bpt"/>
    <property type="match status" value="1"/>
</dbReference>
<dbReference type="InterPro" id="IPR016181">
    <property type="entry name" value="Acyl_CoA_acyltransferase"/>
</dbReference>
<dbReference type="NCBIfam" id="NF002341">
    <property type="entry name" value="PRK01305.1-1"/>
    <property type="match status" value="1"/>
</dbReference>
<accession>A0ABT1G8U5</accession>
<comment type="caution">
    <text evidence="7">The sequence shown here is derived from an EMBL/GenBank/DDBJ whole genome shotgun (WGS) entry which is preliminary data.</text>
</comment>
<evidence type="ECO:0000313" key="7">
    <source>
        <dbReference type="EMBL" id="MCP1726728.1"/>
    </source>
</evidence>
<gene>
    <name evidence="4" type="primary">bpt</name>
    <name evidence="7" type="ORF">J2T60_000693</name>
</gene>
<dbReference type="PIRSF" id="PIRSF037208">
    <property type="entry name" value="ATE_pro_prd"/>
    <property type="match status" value="1"/>
</dbReference>
<dbReference type="PANTHER" id="PTHR21367:SF1">
    <property type="entry name" value="ARGINYL-TRNA--PROTEIN TRANSFERASE 1"/>
    <property type="match status" value="1"/>
</dbReference>
<comment type="similarity">
    <text evidence="4">Belongs to the R-transferase family. Bpt subfamily.</text>
</comment>
<proteinExistence type="inferred from homology"/>
<dbReference type="EC" id="2.3.2.29" evidence="4"/>
<dbReference type="Pfam" id="PF04377">
    <property type="entry name" value="ATE_C"/>
    <property type="match status" value="1"/>
</dbReference>
<dbReference type="InterPro" id="IPR007471">
    <property type="entry name" value="N-end_Aminoacyl_Trfase_N"/>
</dbReference>
<dbReference type="NCBIfam" id="NF002342">
    <property type="entry name" value="PRK01305.1-3"/>
    <property type="match status" value="1"/>
</dbReference>
<dbReference type="InterPro" id="IPR017138">
    <property type="entry name" value="Asp_Glu_LeuTrfase"/>
</dbReference>
<dbReference type="InterPro" id="IPR007472">
    <property type="entry name" value="N-end_Aminoacyl_Trfase_C"/>
</dbReference>
<dbReference type="InterPro" id="IPR030700">
    <property type="entry name" value="N-end_Aminoacyl_Trfase"/>
</dbReference>
<evidence type="ECO:0000256" key="2">
    <source>
        <dbReference type="ARBA" id="ARBA00022679"/>
    </source>
</evidence>
<dbReference type="Proteomes" id="UP001523550">
    <property type="component" value="Unassembled WGS sequence"/>
</dbReference>
<comment type="catalytic activity">
    <reaction evidence="4">
        <text>N-terminal L-aspartyl-[protein] + L-leucyl-tRNA(Leu) = N-terminal L-leucyl-L-aspartyl-[protein] + tRNA(Leu) + H(+)</text>
        <dbReference type="Rhea" id="RHEA:50420"/>
        <dbReference type="Rhea" id="RHEA-COMP:9613"/>
        <dbReference type="Rhea" id="RHEA-COMP:9622"/>
        <dbReference type="Rhea" id="RHEA-COMP:12669"/>
        <dbReference type="Rhea" id="RHEA-COMP:12674"/>
        <dbReference type="ChEBI" id="CHEBI:15378"/>
        <dbReference type="ChEBI" id="CHEBI:64720"/>
        <dbReference type="ChEBI" id="CHEBI:78442"/>
        <dbReference type="ChEBI" id="CHEBI:78494"/>
        <dbReference type="ChEBI" id="CHEBI:133042"/>
        <dbReference type="EC" id="2.3.2.29"/>
    </reaction>
</comment>
<dbReference type="Pfam" id="PF04376">
    <property type="entry name" value="ATE_N"/>
    <property type="match status" value="1"/>
</dbReference>